<dbReference type="Proteomes" id="UP000236333">
    <property type="component" value="Unassembled WGS sequence"/>
</dbReference>
<keyword evidence="4" id="KW-1185">Reference proteome</keyword>
<evidence type="ECO:0000313" key="4">
    <source>
        <dbReference type="Proteomes" id="UP000236333"/>
    </source>
</evidence>
<dbReference type="PANTHER" id="PTHR12741">
    <property type="entry name" value="LYST-INTERACTING PROTEIN LIP5 DOPAMINE RESPONSIVE PROTEIN DRG-1"/>
    <property type="match status" value="1"/>
</dbReference>
<feature type="domain" description="1,3-beta-glucan synthase component FKS1-like" evidence="2">
    <location>
        <begin position="122"/>
        <end position="326"/>
    </location>
</feature>
<dbReference type="OrthoDB" id="547486at2759"/>
<protein>
    <recommendedName>
        <fullName evidence="2">1,3-beta-glucan synthase component FKS1-like domain-containing protein</fullName>
    </recommendedName>
</protein>
<feature type="transmembrane region" description="Helical" evidence="1">
    <location>
        <begin position="619"/>
        <end position="641"/>
    </location>
</feature>
<comment type="caution">
    <text evidence="3">The sequence shown here is derived from an EMBL/GenBank/DDBJ whole genome shotgun (WGS) entry which is preliminary data.</text>
</comment>
<feature type="transmembrane region" description="Helical" evidence="1">
    <location>
        <begin position="562"/>
        <end position="580"/>
    </location>
</feature>
<proteinExistence type="predicted"/>
<keyword evidence="1" id="KW-0812">Transmembrane</keyword>
<dbReference type="GO" id="GO:0005886">
    <property type="term" value="C:plasma membrane"/>
    <property type="evidence" value="ECO:0007669"/>
    <property type="project" value="TreeGrafter"/>
</dbReference>
<dbReference type="GO" id="GO:0046527">
    <property type="term" value="F:glucosyltransferase activity"/>
    <property type="evidence" value="ECO:0007669"/>
    <property type="project" value="TreeGrafter"/>
</dbReference>
<feature type="transmembrane region" description="Helical" evidence="1">
    <location>
        <begin position="531"/>
        <end position="550"/>
    </location>
</feature>
<gene>
    <name evidence="3" type="ORF">TSOC_012892</name>
</gene>
<dbReference type="PANTHER" id="PTHR12741:SF48">
    <property type="entry name" value="1,3-BETA-GLUCAN SYNTHASE COMPONENT FKS1-RELATED"/>
    <property type="match status" value="1"/>
</dbReference>
<sequence>MKHQYKWPGNWVPATAFLAADHLDVLLVRNLMPRMAPPPPAASKDAKYDAADDAADADAEAAQQQEDALAFARAVWELHSHIFLPYEGAAGWCRLVGVAARPAAALSEVLGARGAGDASVLHLLLCELSLYFLLYSEAANLRHTPELMWFLFWAAANSPAFEQLWREGPGPEEPLEHARHRRLAMRNVLQSQLLAAQEHIGHDPAACRPGRCAEAAAALESRLPSLPRLGLSLPASADRSPAAEASRADASLGSPASQRLFADLAAHGDGGFWTDTFVAPLFTVLAFEIDHMATAGQEMAHRLGYDDVNESLCRRDVVAKLLEALGVPAAAAAGGLVHGALEALAKLGYASAADEAEGERAQHGSKEPGGESDDPRAFDAVLAAAFWADSVFVKTHRERRSWSALFRAFYRVYSLHFVLLHAIMAHAFAPGSLRVLSSAVVTHAILAAIERTANWWLTRGPRDPLQAAKARDSWVHPAEVDAAAGDAEAATPAPSGPVRSRLSDGGAVEARLARRQRVVVEGAPLWGVFGWLEWVLVAFGVVGLFALQYMGPPAMQTMARSYWPFAAGGYAAAVVGHGLLSGRDGYSVSLSSLLRLPRLFTASSVRPTASCWLERPMAVGWRAALLTAFFWAQVLGAKVAFDYYVIMRPIAGQVSAAAGGPGGRARWSLAAGGSPSAPSSAVMVATSTAALEETPLPSGTALCTSTLTLLVARRGAMAAGPHGPSRASTSRQPAM</sequence>
<dbReference type="InterPro" id="IPR026899">
    <property type="entry name" value="FKS1-like_dom1"/>
</dbReference>
<keyword evidence="1" id="KW-1133">Transmembrane helix</keyword>
<evidence type="ECO:0000259" key="2">
    <source>
        <dbReference type="SMART" id="SM01205"/>
    </source>
</evidence>
<dbReference type="AlphaFoldDB" id="A0A2J7ZLU1"/>
<accession>A0A2J7ZLU1</accession>
<organism evidence="3 4">
    <name type="scientific">Tetrabaena socialis</name>
    <dbReference type="NCBI Taxonomy" id="47790"/>
    <lineage>
        <taxon>Eukaryota</taxon>
        <taxon>Viridiplantae</taxon>
        <taxon>Chlorophyta</taxon>
        <taxon>core chlorophytes</taxon>
        <taxon>Chlorophyceae</taxon>
        <taxon>CS clade</taxon>
        <taxon>Chlamydomonadales</taxon>
        <taxon>Tetrabaenaceae</taxon>
        <taxon>Tetrabaena</taxon>
    </lineage>
</organism>
<dbReference type="EMBL" id="PGGS01000970">
    <property type="protein sequence ID" value="PNH01232.1"/>
    <property type="molecule type" value="Genomic_DNA"/>
</dbReference>
<reference evidence="3 4" key="1">
    <citation type="journal article" date="2017" name="Mol. Biol. Evol.">
        <title>The 4-celled Tetrabaena socialis nuclear genome reveals the essential components for genetic control of cell number at the origin of multicellularity in the volvocine lineage.</title>
        <authorList>
            <person name="Featherston J."/>
            <person name="Arakaki Y."/>
            <person name="Hanschen E.R."/>
            <person name="Ferris P.J."/>
            <person name="Michod R.E."/>
            <person name="Olson B.J.S.C."/>
            <person name="Nozaki H."/>
            <person name="Durand P.M."/>
        </authorList>
    </citation>
    <scope>NUCLEOTIDE SEQUENCE [LARGE SCALE GENOMIC DNA]</scope>
    <source>
        <strain evidence="3 4">NIES-571</strain>
    </source>
</reference>
<evidence type="ECO:0000313" key="3">
    <source>
        <dbReference type="EMBL" id="PNH01232.1"/>
    </source>
</evidence>
<evidence type="ECO:0000256" key="1">
    <source>
        <dbReference type="SAM" id="Phobius"/>
    </source>
</evidence>
<dbReference type="SMART" id="SM01205">
    <property type="entry name" value="FKS1_dom1"/>
    <property type="match status" value="1"/>
</dbReference>
<keyword evidence="1" id="KW-0472">Membrane</keyword>
<name>A0A2J7ZLU1_9CHLO</name>